<protein>
    <recommendedName>
        <fullName evidence="4">MD-2-related lipid-recognition domain-containing protein</fullName>
    </recommendedName>
</protein>
<dbReference type="EMBL" id="AXCM01005793">
    <property type="status" value="NOT_ANNOTATED_CDS"/>
    <property type="molecule type" value="Genomic_DNA"/>
</dbReference>
<evidence type="ECO:0008006" key="4">
    <source>
        <dbReference type="Google" id="ProtNLM"/>
    </source>
</evidence>
<dbReference type="Proteomes" id="UP000075883">
    <property type="component" value="Unassembled WGS sequence"/>
</dbReference>
<dbReference type="EnsemblMetazoa" id="ACUA000824-RA">
    <property type="protein sequence ID" value="ACUA000824-PA"/>
    <property type="gene ID" value="ACUA000824"/>
</dbReference>
<evidence type="ECO:0000313" key="3">
    <source>
        <dbReference type="Proteomes" id="UP000075883"/>
    </source>
</evidence>
<dbReference type="PANTHER" id="PTHR20898">
    <property type="entry name" value="DAEDALUS ON 3-RELATED-RELATED"/>
    <property type="match status" value="1"/>
</dbReference>
<dbReference type="Pfam" id="PF06477">
    <property type="entry name" value="DUF1091"/>
    <property type="match status" value="1"/>
</dbReference>
<dbReference type="PANTHER" id="PTHR20898:SF1">
    <property type="entry name" value="MD-2-RELATED LIPID-RECOGNITION DOMAIN-CONTAINING PROTEIN"/>
    <property type="match status" value="1"/>
</dbReference>
<name>A0A182LSF9_9DIPT</name>
<keyword evidence="3" id="KW-1185">Reference proteome</keyword>
<dbReference type="InterPro" id="IPR036846">
    <property type="entry name" value="GM2-AP_sf"/>
</dbReference>
<dbReference type="Gene3D" id="2.70.220.10">
    <property type="entry name" value="Ganglioside GM2 activator"/>
    <property type="match status" value="1"/>
</dbReference>
<evidence type="ECO:0000313" key="2">
    <source>
        <dbReference type="EnsemblMetazoa" id="ACUA000824-PA"/>
    </source>
</evidence>
<dbReference type="InterPro" id="IPR010512">
    <property type="entry name" value="DUF1091"/>
</dbReference>
<reference evidence="2" key="2">
    <citation type="submission" date="2020-05" db="UniProtKB">
        <authorList>
            <consortium name="EnsemblMetazoa"/>
        </authorList>
    </citation>
    <scope>IDENTIFICATION</scope>
    <source>
        <strain evidence="2">A-37</strain>
    </source>
</reference>
<proteinExistence type="predicted"/>
<keyword evidence="1" id="KW-0732">Signal</keyword>
<dbReference type="AlphaFoldDB" id="A0A182LSF9"/>
<reference evidence="3" key="1">
    <citation type="submission" date="2013-09" db="EMBL/GenBank/DDBJ databases">
        <title>The Genome Sequence of Anopheles culicifacies species A.</title>
        <authorList>
            <consortium name="The Broad Institute Genomics Platform"/>
            <person name="Neafsey D.E."/>
            <person name="Besansky N."/>
            <person name="Howell P."/>
            <person name="Walton C."/>
            <person name="Young S.K."/>
            <person name="Zeng Q."/>
            <person name="Gargeya S."/>
            <person name="Fitzgerald M."/>
            <person name="Haas B."/>
            <person name="Abouelleil A."/>
            <person name="Allen A.W."/>
            <person name="Alvarado L."/>
            <person name="Arachchi H.M."/>
            <person name="Berlin A.M."/>
            <person name="Chapman S.B."/>
            <person name="Gainer-Dewar J."/>
            <person name="Goldberg J."/>
            <person name="Griggs A."/>
            <person name="Gujja S."/>
            <person name="Hansen M."/>
            <person name="Howarth C."/>
            <person name="Imamovic A."/>
            <person name="Ireland A."/>
            <person name="Larimer J."/>
            <person name="McCowan C."/>
            <person name="Murphy C."/>
            <person name="Pearson M."/>
            <person name="Poon T.W."/>
            <person name="Priest M."/>
            <person name="Roberts A."/>
            <person name="Saif S."/>
            <person name="Shea T."/>
            <person name="Sisk P."/>
            <person name="Sykes S."/>
            <person name="Wortman J."/>
            <person name="Nusbaum C."/>
            <person name="Birren B."/>
        </authorList>
    </citation>
    <scope>NUCLEOTIDE SEQUENCE [LARGE SCALE GENOMIC DNA]</scope>
    <source>
        <strain evidence="3">A-37</strain>
    </source>
</reference>
<evidence type="ECO:0000256" key="1">
    <source>
        <dbReference type="ARBA" id="ARBA00022729"/>
    </source>
</evidence>
<dbReference type="VEuPathDB" id="VectorBase:ACUA000824"/>
<accession>A0A182LSF9</accession>
<organism evidence="2 3">
    <name type="scientific">Anopheles culicifacies</name>
    <dbReference type="NCBI Taxonomy" id="139723"/>
    <lineage>
        <taxon>Eukaryota</taxon>
        <taxon>Metazoa</taxon>
        <taxon>Ecdysozoa</taxon>
        <taxon>Arthropoda</taxon>
        <taxon>Hexapoda</taxon>
        <taxon>Insecta</taxon>
        <taxon>Pterygota</taxon>
        <taxon>Neoptera</taxon>
        <taxon>Endopterygota</taxon>
        <taxon>Diptera</taxon>
        <taxon>Nematocera</taxon>
        <taxon>Culicoidea</taxon>
        <taxon>Culicidae</taxon>
        <taxon>Anophelinae</taxon>
        <taxon>Anopheles</taxon>
        <taxon>culicifacies species complex</taxon>
    </lineage>
</organism>
<dbReference type="SMART" id="SM00697">
    <property type="entry name" value="DM8"/>
    <property type="match status" value="1"/>
</dbReference>
<sequence length="199" mass="22497">MIEGSFNGPRLRGRQLFILCLTHFTVPVSFAGYKVTPFLTKVDVTNYSNHLNLTVHIASTSNENRINLEINTLHKVPNPRIIVVIWIHVGPGAALQTLFYNQTIDICTFIKNPGTHRLVLVVYREMRRHGSIPTDCPVPSGSYMFTGISTNQMRFPSFFTQTNFRLDITGLIGPSKVRILDSRWYGVINKVKCTAADRC</sequence>